<feature type="region of interest" description="Disordered" evidence="1">
    <location>
        <begin position="145"/>
        <end position="220"/>
    </location>
</feature>
<dbReference type="EMBL" id="BNCQ01000058">
    <property type="protein sequence ID" value="GIM14693.1"/>
    <property type="molecule type" value="Genomic_DNA"/>
</dbReference>
<dbReference type="AlphaFoldDB" id="A0A8J4GWP8"/>
<feature type="compositionally biased region" description="Pro residues" evidence="1">
    <location>
        <begin position="152"/>
        <end position="162"/>
    </location>
</feature>
<evidence type="ECO:0000313" key="2">
    <source>
        <dbReference type="EMBL" id="GIM14693.1"/>
    </source>
</evidence>
<dbReference type="Proteomes" id="UP000722791">
    <property type="component" value="Unassembled WGS sequence"/>
</dbReference>
<reference evidence="2" key="1">
    <citation type="journal article" date="2021" name="Proc. Natl. Acad. Sci. U.S.A.">
        <title>Three genomes in the algal genus Volvox reveal the fate of a haploid sex-determining region after a transition to homothallism.</title>
        <authorList>
            <person name="Yamamoto K."/>
            <person name="Hamaji T."/>
            <person name="Kawai-Toyooka H."/>
            <person name="Matsuzaki R."/>
            <person name="Takahashi F."/>
            <person name="Nishimura Y."/>
            <person name="Kawachi M."/>
            <person name="Noguchi H."/>
            <person name="Minakuchi Y."/>
            <person name="Umen J.G."/>
            <person name="Toyoda A."/>
            <person name="Nozaki H."/>
        </authorList>
    </citation>
    <scope>NUCLEOTIDE SEQUENCE</scope>
    <source>
        <strain evidence="2">NIES-3785</strain>
    </source>
</reference>
<evidence type="ECO:0000256" key="1">
    <source>
        <dbReference type="SAM" id="MobiDB-lite"/>
    </source>
</evidence>
<evidence type="ECO:0000313" key="3">
    <source>
        <dbReference type="Proteomes" id="UP000722791"/>
    </source>
</evidence>
<feature type="compositionally biased region" description="Polar residues" evidence="1">
    <location>
        <begin position="204"/>
        <end position="220"/>
    </location>
</feature>
<gene>
    <name evidence="2" type="ORF">Vretimale_17627</name>
</gene>
<protein>
    <submittedName>
        <fullName evidence="2">Uncharacterized protein</fullName>
    </submittedName>
</protein>
<name>A0A8J4GWP8_9CHLO</name>
<comment type="caution">
    <text evidence="2">The sequence shown here is derived from an EMBL/GenBank/DDBJ whole genome shotgun (WGS) entry which is preliminary data.</text>
</comment>
<feature type="compositionally biased region" description="Polar residues" evidence="1">
    <location>
        <begin position="167"/>
        <end position="180"/>
    </location>
</feature>
<accession>A0A8J4GWP8</accession>
<proteinExistence type="predicted"/>
<feature type="non-terminal residue" evidence="2">
    <location>
        <position position="220"/>
    </location>
</feature>
<sequence>MQVANGGMDVDAGGMTPGNLAGSADQVQLHARMGGSRNRPLSNGFPCLMRIPSTSSGEVRFGFSADVTTTKSPTGAGIIPVPVEMLSPRPAYNDCLSSIGLPGEESATFIPLIIEPYEPALSTAPIITEEPDASALTTITEITTEASNAESPPSPLTPPTAPTQPSNSPELSATSASAVKTPSLTATSTSPTIMPRPPPGSAIQRVNSCRRNLVRQTSPA</sequence>
<organism evidence="2 3">
    <name type="scientific">Volvox reticuliferus</name>
    <dbReference type="NCBI Taxonomy" id="1737510"/>
    <lineage>
        <taxon>Eukaryota</taxon>
        <taxon>Viridiplantae</taxon>
        <taxon>Chlorophyta</taxon>
        <taxon>core chlorophytes</taxon>
        <taxon>Chlorophyceae</taxon>
        <taxon>CS clade</taxon>
        <taxon>Chlamydomonadales</taxon>
        <taxon>Volvocaceae</taxon>
        <taxon>Volvox</taxon>
    </lineage>
</organism>
<feature type="compositionally biased region" description="Low complexity" evidence="1">
    <location>
        <begin position="181"/>
        <end position="192"/>
    </location>
</feature>